<dbReference type="AlphaFoldDB" id="A0A0U2VSB9"/>
<sequence>MLRLQGGLFFNTFFIMMKGDLKKYLFLSFKRVYNKQEWIYQLILCKRVRQGESDGFPCMMKGGWNWQSWSSK</sequence>
<dbReference type="Proteomes" id="UP000061660">
    <property type="component" value="Chromosome"/>
</dbReference>
<proteinExistence type="predicted"/>
<reference evidence="2" key="1">
    <citation type="submission" date="2015-12" db="EMBL/GenBank/DDBJ databases">
        <title>Complete genome sequences of two moderately thermophilic Paenibacillus species.</title>
        <authorList>
            <person name="Butler R.III."/>
            <person name="Wang J."/>
            <person name="Stark B.C."/>
            <person name="Pombert J.-F."/>
        </authorList>
    </citation>
    <scope>NUCLEOTIDE SEQUENCE [LARGE SCALE GENOMIC DNA]</scope>
    <source>
        <strain evidence="2">32O-Y</strain>
    </source>
</reference>
<evidence type="ECO:0000313" key="2">
    <source>
        <dbReference type="Proteomes" id="UP000061660"/>
    </source>
</evidence>
<name>A0A0U2VSB9_9BACL</name>
<dbReference type="EMBL" id="CP013652">
    <property type="protein sequence ID" value="ALS22407.1"/>
    <property type="molecule type" value="Genomic_DNA"/>
</dbReference>
<evidence type="ECO:0000313" key="1">
    <source>
        <dbReference type="EMBL" id="ALS22407.1"/>
    </source>
</evidence>
<reference evidence="1 2" key="2">
    <citation type="journal article" date="2016" name="Genome Announc.">
        <title>Complete Genome Sequences of Two Interactive Moderate Thermophiles, Paenibacillus napthalenovorans 32O-Y and Paenibacillus sp. 32O-W.</title>
        <authorList>
            <person name="Butler R.R.III."/>
            <person name="Wang J."/>
            <person name="Stark B.C."/>
            <person name="Pombert J.F."/>
        </authorList>
    </citation>
    <scope>NUCLEOTIDE SEQUENCE [LARGE SCALE GENOMIC DNA]</scope>
    <source>
        <strain evidence="1 2">32O-Y</strain>
    </source>
</reference>
<dbReference type="KEGG" id="pnp:IJ22_20330"/>
<accession>A0A0U2VSB9</accession>
<keyword evidence="2" id="KW-1185">Reference proteome</keyword>
<dbReference type="STRING" id="162209.IJ22_20330"/>
<gene>
    <name evidence="1" type="ORF">IJ22_20330</name>
</gene>
<protein>
    <submittedName>
        <fullName evidence="1">Uncharacterized protein</fullName>
    </submittedName>
</protein>
<organism evidence="1 2">
    <name type="scientific">Paenibacillus naphthalenovorans</name>
    <dbReference type="NCBI Taxonomy" id="162209"/>
    <lineage>
        <taxon>Bacteria</taxon>
        <taxon>Bacillati</taxon>
        <taxon>Bacillota</taxon>
        <taxon>Bacilli</taxon>
        <taxon>Bacillales</taxon>
        <taxon>Paenibacillaceae</taxon>
        <taxon>Paenibacillus</taxon>
    </lineage>
</organism>
<dbReference type="PATRIC" id="fig|162209.4.peg.2154"/>